<keyword evidence="2" id="KW-1133">Transmembrane helix</keyword>
<accession>Q4BY42</accession>
<evidence type="ECO:0000256" key="1">
    <source>
        <dbReference type="SAM" id="MobiDB-lite"/>
    </source>
</evidence>
<gene>
    <name evidence="3" type="ORF">CwatDRAFT_1643</name>
</gene>
<keyword evidence="4" id="KW-1185">Reference proteome</keyword>
<evidence type="ECO:0000313" key="4">
    <source>
        <dbReference type="Proteomes" id="UP000003922"/>
    </source>
</evidence>
<feature type="transmembrane region" description="Helical" evidence="2">
    <location>
        <begin position="23"/>
        <end position="44"/>
    </location>
</feature>
<dbReference type="Proteomes" id="UP000003922">
    <property type="component" value="Unassembled WGS sequence"/>
</dbReference>
<reference evidence="3" key="1">
    <citation type="submission" date="2004-02" db="EMBL/GenBank/DDBJ databases">
        <authorList>
            <consortium name="DOE Joint Genome Institute"/>
        </authorList>
    </citation>
    <scope>NUCLEOTIDE SEQUENCE [LARGE SCALE GENOMIC DNA]</scope>
    <source>
        <strain evidence="3">WH 8501</strain>
    </source>
</reference>
<keyword evidence="2" id="KW-0812">Transmembrane</keyword>
<reference evidence="3" key="2">
    <citation type="submission" date="2005-06" db="EMBL/GenBank/DDBJ databases">
        <title>Sequencing of the draft genome and assembly of Crocosphaera watsonii WH 8501.</title>
        <authorList>
            <consortium name="US DOE Joint Genome Institute (JGI-PGF)"/>
            <person name="Copeland A."/>
            <person name="Lucas S."/>
            <person name="Lapidus A."/>
            <person name="Barry K."/>
            <person name="Detter C."/>
            <person name="Glavina T."/>
            <person name="Hammon N."/>
            <person name="Israni S."/>
            <person name="Pitluck S."/>
            <person name="Richardson P."/>
        </authorList>
    </citation>
    <scope>NUCLEOTIDE SEQUENCE [LARGE SCALE GENOMIC DNA]</scope>
    <source>
        <strain evidence="3">WH 8501</strain>
    </source>
</reference>
<feature type="region of interest" description="Disordered" evidence="1">
    <location>
        <begin position="263"/>
        <end position="311"/>
    </location>
</feature>
<feature type="region of interest" description="Disordered" evidence="1">
    <location>
        <begin position="112"/>
        <end position="168"/>
    </location>
</feature>
<organism evidence="3 4">
    <name type="scientific">Crocosphaera watsonii WH 8501</name>
    <dbReference type="NCBI Taxonomy" id="165597"/>
    <lineage>
        <taxon>Bacteria</taxon>
        <taxon>Bacillati</taxon>
        <taxon>Cyanobacteriota</taxon>
        <taxon>Cyanophyceae</taxon>
        <taxon>Oscillatoriophycideae</taxon>
        <taxon>Chroococcales</taxon>
        <taxon>Aphanothecaceae</taxon>
        <taxon>Crocosphaera</taxon>
    </lineage>
</organism>
<protein>
    <submittedName>
        <fullName evidence="3">Uncharacterized protein</fullName>
    </submittedName>
</protein>
<dbReference type="KEGG" id="cwa:CwatDRAFT_1643"/>
<evidence type="ECO:0000313" key="3">
    <source>
        <dbReference type="EMBL" id="EAM48822.1"/>
    </source>
</evidence>
<evidence type="ECO:0000256" key="2">
    <source>
        <dbReference type="SAM" id="Phobius"/>
    </source>
</evidence>
<sequence length="560" mass="62018">MNTRYTEIFLFLSRLSLRSDKGFAMGFVLIVGVLMTATGAVMLLRSASEKEKVFLQKNTFKGIAKVDIGVTRIAHFLNHTEHQQLIKTEWGEWSDKDFIDKIVKDAEKAAAVSGNNNNNSNSGNQLEPLDCKGNPIPWGEEEGGEEAGEETADEPNSDTETSSNEFYPNEFDEDEFKAMVKKLDKNNPQWIEIDENDPSAGEFRLTSYKLLPLEEDRPDDNPEPTMVELEVEARGLDQDNDGYLKSNNSLRKVSVRLPILERSEEASEGEEASDSSSSPIPGLWISDTKNGKKGSEDNSKQSSGNQKPIDAVTWIDCTQKSDWKKSGSDYVNNSKLANGKVQQVKNDLPGLPPIPSSPKVRDMGSRVWANCYVTLPLGVNDNNSSCPNVPNVTDEPIGNAYYYKFTGSDSMNLSSVQIRINPPPGKKVIIFASGIISISGTSDFTNYNKYYDEGEDKYKEFPQEYLDALKCRSGSGTETVTAYIGDLTDPSKLEIYSSTSDEALKLQGQNIFSGFLHAPNTKPEFLTESAIAKHRSLTGSGFEQSDRRFPQPTVCCQILS</sequence>
<dbReference type="AlphaFoldDB" id="Q4BY42"/>
<reference evidence="3" key="3">
    <citation type="submission" date="2016-12" db="EMBL/GenBank/DDBJ databases">
        <title>Annotation of the draft genome assembly of Crocosphaera watsonii WH 8501.</title>
        <authorList>
            <consortium name="US DOE Joint Genome Institute (JGI-ORNL)"/>
            <person name="Larimer F."/>
            <person name="Land M."/>
        </authorList>
    </citation>
    <scope>NUCLEOTIDE SEQUENCE</scope>
    <source>
        <strain evidence="3">WH 8501</strain>
    </source>
</reference>
<comment type="caution">
    <text evidence="3">The sequence shown here is derived from an EMBL/GenBank/DDBJ whole genome shotgun (WGS) entry which is preliminary data.</text>
</comment>
<feature type="compositionally biased region" description="Low complexity" evidence="1">
    <location>
        <begin position="113"/>
        <end position="124"/>
    </location>
</feature>
<feature type="compositionally biased region" description="Acidic residues" evidence="1">
    <location>
        <begin position="139"/>
        <end position="157"/>
    </location>
</feature>
<feature type="compositionally biased region" description="Basic and acidic residues" evidence="1">
    <location>
        <begin position="289"/>
        <end position="299"/>
    </location>
</feature>
<keyword evidence="2" id="KW-0472">Membrane</keyword>
<proteinExistence type="predicted"/>
<dbReference type="RefSeq" id="WP_007307425.1">
    <property type="nucleotide sequence ID" value="NZ_AADV02000114.1"/>
</dbReference>
<name>Q4BY42_CROWT</name>
<dbReference type="EMBL" id="AADV02000114">
    <property type="protein sequence ID" value="EAM48822.1"/>
    <property type="molecule type" value="Genomic_DNA"/>
</dbReference>